<reference evidence="2" key="1">
    <citation type="submission" date="2022-11" db="EMBL/GenBank/DDBJ databases">
        <authorList>
            <person name="Scott C."/>
            <person name="Bruce N."/>
        </authorList>
    </citation>
    <scope>NUCLEOTIDE SEQUENCE</scope>
</reference>
<accession>A0A9P1HCS7</accession>
<proteinExistence type="predicted"/>
<gene>
    <name evidence="2" type="ORF">PPNO1_LOCUS9704</name>
</gene>
<name>A0A9P1HCS7_9PEZI</name>
<comment type="caution">
    <text evidence="2">The sequence shown here is derived from an EMBL/GenBank/DDBJ whole genome shotgun (WGS) entry which is preliminary data.</text>
</comment>
<dbReference type="OrthoDB" id="3656752at2759"/>
<dbReference type="EMBL" id="CALLCH030000021">
    <property type="protein sequence ID" value="CAI4220161.1"/>
    <property type="molecule type" value="Genomic_DNA"/>
</dbReference>
<evidence type="ECO:0000313" key="3">
    <source>
        <dbReference type="Proteomes" id="UP000838763"/>
    </source>
</evidence>
<keyword evidence="3" id="KW-1185">Reference proteome</keyword>
<evidence type="ECO:0000256" key="1">
    <source>
        <dbReference type="SAM" id="SignalP"/>
    </source>
</evidence>
<feature type="signal peptide" evidence="1">
    <location>
        <begin position="1"/>
        <end position="21"/>
    </location>
</feature>
<evidence type="ECO:0000313" key="2">
    <source>
        <dbReference type="EMBL" id="CAI4220161.1"/>
    </source>
</evidence>
<organism evidence="2 3">
    <name type="scientific">Parascedosporium putredinis</name>
    <dbReference type="NCBI Taxonomy" id="1442378"/>
    <lineage>
        <taxon>Eukaryota</taxon>
        <taxon>Fungi</taxon>
        <taxon>Dikarya</taxon>
        <taxon>Ascomycota</taxon>
        <taxon>Pezizomycotina</taxon>
        <taxon>Sordariomycetes</taxon>
        <taxon>Hypocreomycetidae</taxon>
        <taxon>Microascales</taxon>
        <taxon>Microascaceae</taxon>
        <taxon>Parascedosporium</taxon>
    </lineage>
</organism>
<dbReference type="AlphaFoldDB" id="A0A9P1HCS7"/>
<feature type="chain" id="PRO_5040464458" description="Secreted protein" evidence="1">
    <location>
        <begin position="22"/>
        <end position="208"/>
    </location>
</feature>
<evidence type="ECO:0008006" key="4">
    <source>
        <dbReference type="Google" id="ProtNLM"/>
    </source>
</evidence>
<protein>
    <recommendedName>
        <fullName evidence="4">Secreted protein</fullName>
    </recommendedName>
</protein>
<keyword evidence="1" id="KW-0732">Signal</keyword>
<sequence>MFKSSLLSFLAFFTFVIAVAAGPVGEFSAGDDPFGVEYADEADDIWETGDDAMSPNVAAAVENKLAARDPKHFRFYRTLFYTKSCGVNASNCVDGGNDIVKIHTDCNGGGCKGTKFFAYEPNNRLCGKKFKVCGTEYSIKYTGKEWSCMRLTLFSIRKGSHHGRTYGHLMKGSKKVGTCKVDTKKRYAKSCSVWGASDFWSLVQCRFD</sequence>
<dbReference type="Proteomes" id="UP000838763">
    <property type="component" value="Unassembled WGS sequence"/>
</dbReference>